<dbReference type="PANTHER" id="PTHR48081:SF8">
    <property type="entry name" value="ALPHA_BETA HYDROLASE FOLD-3 DOMAIN-CONTAINING PROTEIN-RELATED"/>
    <property type="match status" value="1"/>
</dbReference>
<feature type="domain" description="Alpha/beta hydrolase fold-3" evidence="2">
    <location>
        <begin position="90"/>
        <end position="293"/>
    </location>
</feature>
<dbReference type="InterPro" id="IPR013094">
    <property type="entry name" value="AB_hydrolase_3"/>
</dbReference>
<dbReference type="Pfam" id="PF07859">
    <property type="entry name" value="Abhydrolase_3"/>
    <property type="match status" value="1"/>
</dbReference>
<sequence>MKRNTKLKGRRLRLMYGIHRLVRSLGLGITPEKAVSQPLAVRKAMRAPGWTTLAAPADVRTTYETIPGRAGPIAIKQYVPANLNPRCPRVLFLHGGGWIHGGLETLDYLCAAVSQQARCLIVSVEYRLAPETPFPGGLEDCDDALGWLAGAESLGAMPAAGIAVMGESAGGNLAAALCVLRARRGDTVIRHQTLIYPALDATLASESWNIDQPGLEKDNAHRLMDLYRGAAELTDPLLSPMFAENLSALPPALILTADIDPLRDDGARYARKLAEAGVHAKYVNYEGMPHGFFFMPRICASAADGIAEIARAIAGLAR</sequence>
<proteinExistence type="predicted"/>
<evidence type="ECO:0000256" key="1">
    <source>
        <dbReference type="ARBA" id="ARBA00022801"/>
    </source>
</evidence>
<protein>
    <submittedName>
        <fullName evidence="3">Alpha/beta hydrolase</fullName>
    </submittedName>
</protein>
<dbReference type="GO" id="GO:0016787">
    <property type="term" value="F:hydrolase activity"/>
    <property type="evidence" value="ECO:0007669"/>
    <property type="project" value="UniProtKB-KW"/>
</dbReference>
<evidence type="ECO:0000313" key="4">
    <source>
        <dbReference type="Proteomes" id="UP000472676"/>
    </source>
</evidence>
<accession>A0A6M2BME4</accession>
<evidence type="ECO:0000259" key="2">
    <source>
        <dbReference type="Pfam" id="PF07859"/>
    </source>
</evidence>
<keyword evidence="4" id="KW-1185">Reference proteome</keyword>
<dbReference type="InterPro" id="IPR050300">
    <property type="entry name" value="GDXG_lipolytic_enzyme"/>
</dbReference>
<reference evidence="3 4" key="1">
    <citation type="journal article" date="2014" name="Int. J. Syst. Evol. Microbiol.">
        <title>Solimonas terrae sp. nov., isolated from soil.</title>
        <authorList>
            <person name="Kim S.J."/>
            <person name="Moon J.Y."/>
            <person name="Weon H.Y."/>
            <person name="Ahn J.H."/>
            <person name="Chen W.M."/>
            <person name="Kwon S.W."/>
        </authorList>
    </citation>
    <scope>NUCLEOTIDE SEQUENCE [LARGE SCALE GENOMIC DNA]</scope>
    <source>
        <strain evidence="3 4">KIS83-12</strain>
    </source>
</reference>
<dbReference type="SUPFAM" id="SSF53474">
    <property type="entry name" value="alpha/beta-Hydrolases"/>
    <property type="match status" value="1"/>
</dbReference>
<dbReference type="Gene3D" id="3.40.50.1820">
    <property type="entry name" value="alpha/beta hydrolase"/>
    <property type="match status" value="1"/>
</dbReference>
<evidence type="ECO:0000313" key="3">
    <source>
        <dbReference type="EMBL" id="NGY03277.1"/>
    </source>
</evidence>
<dbReference type="RefSeq" id="WP_166250699.1">
    <property type="nucleotide sequence ID" value="NZ_JAAMOW010000001.1"/>
</dbReference>
<dbReference type="Proteomes" id="UP000472676">
    <property type="component" value="Unassembled WGS sequence"/>
</dbReference>
<organism evidence="3 4">
    <name type="scientific">Solimonas terrae</name>
    <dbReference type="NCBI Taxonomy" id="1396819"/>
    <lineage>
        <taxon>Bacteria</taxon>
        <taxon>Pseudomonadati</taxon>
        <taxon>Pseudomonadota</taxon>
        <taxon>Gammaproteobacteria</taxon>
        <taxon>Nevskiales</taxon>
        <taxon>Nevskiaceae</taxon>
        <taxon>Solimonas</taxon>
    </lineage>
</organism>
<gene>
    <name evidence="3" type="ORF">G7Y85_00715</name>
</gene>
<dbReference type="EMBL" id="JAAMOW010000001">
    <property type="protein sequence ID" value="NGY03277.1"/>
    <property type="molecule type" value="Genomic_DNA"/>
</dbReference>
<keyword evidence="1 3" id="KW-0378">Hydrolase</keyword>
<dbReference type="PANTHER" id="PTHR48081">
    <property type="entry name" value="AB HYDROLASE SUPERFAMILY PROTEIN C4A8.06C"/>
    <property type="match status" value="1"/>
</dbReference>
<dbReference type="AlphaFoldDB" id="A0A6M2BME4"/>
<comment type="caution">
    <text evidence="3">The sequence shown here is derived from an EMBL/GenBank/DDBJ whole genome shotgun (WGS) entry which is preliminary data.</text>
</comment>
<name>A0A6M2BME4_9GAMM</name>
<dbReference type="InterPro" id="IPR029058">
    <property type="entry name" value="AB_hydrolase_fold"/>
</dbReference>